<dbReference type="CDD" id="cd03402">
    <property type="entry name" value="SPFH_like_u2"/>
    <property type="match status" value="1"/>
</dbReference>
<dbReference type="AlphaFoldDB" id="A0A974RXU7"/>
<keyword evidence="5" id="KW-1185">Reference proteome</keyword>
<dbReference type="RefSeq" id="WP_201094661.1">
    <property type="nucleotide sequence ID" value="NZ_CP067393.1"/>
</dbReference>
<feature type="transmembrane region" description="Helical" evidence="2">
    <location>
        <begin position="7"/>
        <end position="28"/>
    </location>
</feature>
<dbReference type="Pfam" id="PF01145">
    <property type="entry name" value="Band_7"/>
    <property type="match status" value="1"/>
</dbReference>
<dbReference type="PANTHER" id="PTHR43446:SF1">
    <property type="entry name" value="BAND 7 DOMAIN-CONTAINING PROTEIN"/>
    <property type="match status" value="1"/>
</dbReference>
<dbReference type="PANTHER" id="PTHR43446">
    <property type="entry name" value="MEMBRANE PROTEIN-RELATED"/>
    <property type="match status" value="1"/>
</dbReference>
<evidence type="ECO:0000256" key="2">
    <source>
        <dbReference type="SAM" id="Phobius"/>
    </source>
</evidence>
<dbReference type="GO" id="GO:0016020">
    <property type="term" value="C:membrane"/>
    <property type="evidence" value="ECO:0007669"/>
    <property type="project" value="UniProtKB-SubCell"/>
</dbReference>
<reference evidence="4 5" key="1">
    <citation type="submission" date="2021-01" db="EMBL/GenBank/DDBJ databases">
        <title>Entomomonas sp. F2A isolated from a house cricket (Acheta domesticus).</title>
        <authorList>
            <person name="Spergser J."/>
            <person name="Busse H.-J."/>
        </authorList>
    </citation>
    <scope>NUCLEOTIDE SEQUENCE [LARGE SCALE GENOMIC DNA]</scope>
    <source>
        <strain evidence="4 5">F2A</strain>
    </source>
</reference>
<dbReference type="SUPFAM" id="SSF117892">
    <property type="entry name" value="Band 7/SPFH domain"/>
    <property type="match status" value="1"/>
</dbReference>
<evidence type="ECO:0000259" key="3">
    <source>
        <dbReference type="SMART" id="SM00244"/>
    </source>
</evidence>
<dbReference type="Gene3D" id="3.30.479.30">
    <property type="entry name" value="Band 7 domain"/>
    <property type="match status" value="1"/>
</dbReference>
<comment type="subcellular location">
    <subcellularLocation>
        <location evidence="1">Membrane</location>
        <topology evidence="1">Single-pass membrane protein</topology>
    </subcellularLocation>
</comment>
<feature type="transmembrane region" description="Helical" evidence="2">
    <location>
        <begin position="70"/>
        <end position="93"/>
    </location>
</feature>
<gene>
    <name evidence="4" type="ORF">JHT90_04535</name>
</gene>
<dbReference type="InterPro" id="IPR001107">
    <property type="entry name" value="Band_7"/>
</dbReference>
<accession>A0A974RXU7</accession>
<keyword evidence="2" id="KW-0472">Membrane</keyword>
<dbReference type="KEGG" id="eaz:JHT90_04535"/>
<sequence length="289" mass="31914">MKERGTFVINAYAGFIVLAIFIGIAVYLLKPILSEQLPSISHIVIAAVLVVVSFLLLTSMRIIEPNQARVIIFFGTYLGTIRKSGIFMTVPLAKSIDISLRVRNFNSNTLKVNDIDGNPIEIAAVVVYRVVDTAKACFDVEHYEYFVAVQSETAIRHVATKYPYDTFTDSDISLRGNAEAVAEELTRELQERLSVAGVEVIEARITHLAYSPEIASAMLQRQQARAILSARQIIVEGAVYMSKTAIQQLEQDGTLNLQGEQRAKLVNNLLVSIISDRGTQPIINTGTLD</sequence>
<evidence type="ECO:0000313" key="5">
    <source>
        <dbReference type="Proteomes" id="UP000595278"/>
    </source>
</evidence>
<name>A0A974RXU7_9GAMM</name>
<proteinExistence type="predicted"/>
<dbReference type="InterPro" id="IPR036013">
    <property type="entry name" value="Band_7/SPFH_dom_sf"/>
</dbReference>
<feature type="transmembrane region" description="Helical" evidence="2">
    <location>
        <begin position="40"/>
        <end position="58"/>
    </location>
</feature>
<keyword evidence="2" id="KW-1133">Transmembrane helix</keyword>
<dbReference type="SMART" id="SM00244">
    <property type="entry name" value="PHB"/>
    <property type="match status" value="1"/>
</dbReference>
<organism evidence="4 5">
    <name type="scientific">Entomomonas asaccharolytica</name>
    <dbReference type="NCBI Taxonomy" id="2785331"/>
    <lineage>
        <taxon>Bacteria</taxon>
        <taxon>Pseudomonadati</taxon>
        <taxon>Pseudomonadota</taxon>
        <taxon>Gammaproteobacteria</taxon>
        <taxon>Pseudomonadales</taxon>
        <taxon>Pseudomonadaceae</taxon>
        <taxon>Entomomonas</taxon>
    </lineage>
</organism>
<dbReference type="Proteomes" id="UP000595278">
    <property type="component" value="Chromosome"/>
</dbReference>
<keyword evidence="2" id="KW-0812">Transmembrane</keyword>
<evidence type="ECO:0000256" key="1">
    <source>
        <dbReference type="ARBA" id="ARBA00004167"/>
    </source>
</evidence>
<feature type="domain" description="Band 7" evidence="3">
    <location>
        <begin position="58"/>
        <end position="222"/>
    </location>
</feature>
<evidence type="ECO:0000313" key="4">
    <source>
        <dbReference type="EMBL" id="QQP86512.1"/>
    </source>
</evidence>
<protein>
    <submittedName>
        <fullName evidence="4">SPFH domain-containing protein</fullName>
    </submittedName>
</protein>
<dbReference type="EMBL" id="CP067393">
    <property type="protein sequence ID" value="QQP86512.1"/>
    <property type="molecule type" value="Genomic_DNA"/>
</dbReference>